<accession>A0A3Q3X6N1</accession>
<dbReference type="AlphaFoldDB" id="A0A3Q3X6N1"/>
<reference evidence="1" key="2">
    <citation type="submission" date="2025-09" db="UniProtKB">
        <authorList>
            <consortium name="Ensembl"/>
        </authorList>
    </citation>
    <scope>IDENTIFICATION</scope>
</reference>
<keyword evidence="2" id="KW-1185">Reference proteome</keyword>
<evidence type="ECO:0000313" key="1">
    <source>
        <dbReference type="Ensembl" id="ENSMMOP00000023860.1"/>
    </source>
</evidence>
<proteinExistence type="predicted"/>
<protein>
    <submittedName>
        <fullName evidence="1">Uncharacterized protein</fullName>
    </submittedName>
</protein>
<evidence type="ECO:0000313" key="2">
    <source>
        <dbReference type="Proteomes" id="UP000261620"/>
    </source>
</evidence>
<reference evidence="1" key="1">
    <citation type="submission" date="2025-08" db="UniProtKB">
        <authorList>
            <consortium name="Ensembl"/>
        </authorList>
    </citation>
    <scope>IDENTIFICATION</scope>
</reference>
<name>A0A3Q3X6N1_MOLML</name>
<sequence length="126" mass="14586">SGYSGFLPTILDFIIGYHGPLLVNYPFKPSDSAKCNRLIITQLKQMQSKYHLVINNFINSLCVELRPASDHFISSAWVRYCSGSIINLIYIWPLRHHTEVKKGKFEPKAFTQRHGLKEMFTCKYAF</sequence>
<dbReference type="Proteomes" id="UP000261620">
    <property type="component" value="Unplaced"/>
</dbReference>
<dbReference type="Ensembl" id="ENSMMOT00000024258.1">
    <property type="protein sequence ID" value="ENSMMOP00000023860.1"/>
    <property type="gene ID" value="ENSMMOG00000018163.1"/>
</dbReference>
<organism evidence="1 2">
    <name type="scientific">Mola mola</name>
    <name type="common">Ocean sunfish</name>
    <name type="synonym">Tetraodon mola</name>
    <dbReference type="NCBI Taxonomy" id="94237"/>
    <lineage>
        <taxon>Eukaryota</taxon>
        <taxon>Metazoa</taxon>
        <taxon>Chordata</taxon>
        <taxon>Craniata</taxon>
        <taxon>Vertebrata</taxon>
        <taxon>Euteleostomi</taxon>
        <taxon>Actinopterygii</taxon>
        <taxon>Neopterygii</taxon>
        <taxon>Teleostei</taxon>
        <taxon>Neoteleostei</taxon>
        <taxon>Acanthomorphata</taxon>
        <taxon>Eupercaria</taxon>
        <taxon>Tetraodontiformes</taxon>
        <taxon>Molidae</taxon>
        <taxon>Mola</taxon>
    </lineage>
</organism>